<evidence type="ECO:0000256" key="12">
    <source>
        <dbReference type="ARBA" id="ARBA00044891"/>
    </source>
</evidence>
<name>A0A8H7ZYN9_9FUNG</name>
<comment type="catalytic activity">
    <reaction evidence="18">
        <text>L-histidyl-L-alpha-amino acid(out) = L-histidyl-L-alpha-amino acid(in)</text>
        <dbReference type="Rhea" id="RHEA:79379"/>
        <dbReference type="ChEBI" id="CHEBI:229964"/>
    </reaction>
</comment>
<comment type="catalytic activity">
    <reaction evidence="14">
        <text>L-aspartyl-L-lysine(out) = L-aspartyl-L-lysine(in)</text>
        <dbReference type="Rhea" id="RHEA:79411"/>
        <dbReference type="ChEBI" id="CHEBI:229953"/>
    </reaction>
</comment>
<comment type="catalytic activity">
    <reaction evidence="19">
        <text>L-alanyl-L-lysine(out) = L-alanyl-L-lysine(in)</text>
        <dbReference type="Rhea" id="RHEA:79415"/>
        <dbReference type="ChEBI" id="CHEBI:192470"/>
    </reaction>
</comment>
<feature type="non-terminal residue" evidence="27">
    <location>
        <position position="469"/>
    </location>
</feature>
<evidence type="ECO:0000256" key="3">
    <source>
        <dbReference type="ARBA" id="ARBA00022448"/>
    </source>
</evidence>
<dbReference type="InterPro" id="IPR036259">
    <property type="entry name" value="MFS_trans_sf"/>
</dbReference>
<comment type="catalytic activity">
    <reaction evidence="15">
        <text>L-arginyl-L-alpha-amino acid(out) = L-arginyl-L-alpha-amino acid(in)</text>
        <dbReference type="Rhea" id="RHEA:79371"/>
        <dbReference type="ChEBI" id="CHEBI:84315"/>
    </reaction>
</comment>
<reference evidence="27 28" key="1">
    <citation type="journal article" name="Sci. Rep.">
        <title>Genome-scale phylogenetic analyses confirm Olpidium as the closest living zoosporic fungus to the non-flagellated, terrestrial fungi.</title>
        <authorList>
            <person name="Chang Y."/>
            <person name="Rochon D."/>
            <person name="Sekimoto S."/>
            <person name="Wang Y."/>
            <person name="Chovatia M."/>
            <person name="Sandor L."/>
            <person name="Salamov A."/>
            <person name="Grigoriev I.V."/>
            <person name="Stajich J.E."/>
            <person name="Spatafora J.W."/>
        </authorList>
    </citation>
    <scope>NUCLEOTIDE SEQUENCE [LARGE SCALE GENOMIC DNA]</scope>
    <source>
        <strain evidence="27">S191</strain>
    </source>
</reference>
<evidence type="ECO:0000256" key="1">
    <source>
        <dbReference type="ARBA" id="ARBA00004155"/>
    </source>
</evidence>
<dbReference type="Gene3D" id="1.20.1250.20">
    <property type="entry name" value="MFS general substrate transporter like domains"/>
    <property type="match status" value="1"/>
</dbReference>
<dbReference type="OrthoDB" id="2150569at2759"/>
<evidence type="ECO:0000256" key="25">
    <source>
        <dbReference type="SAM" id="MobiDB-lite"/>
    </source>
</evidence>
<dbReference type="InterPro" id="IPR011701">
    <property type="entry name" value="MFS"/>
</dbReference>
<evidence type="ECO:0000256" key="22">
    <source>
        <dbReference type="ARBA" id="ARBA00045018"/>
    </source>
</evidence>
<evidence type="ECO:0000256" key="20">
    <source>
        <dbReference type="ARBA" id="ARBA00044924"/>
    </source>
</evidence>
<evidence type="ECO:0000256" key="5">
    <source>
        <dbReference type="ARBA" id="ARBA00022989"/>
    </source>
</evidence>
<comment type="caution">
    <text evidence="27">The sequence shown here is derived from an EMBL/GenBank/DDBJ whole genome shotgun (WGS) entry which is preliminary data.</text>
</comment>
<feature type="transmembrane region" description="Helical" evidence="26">
    <location>
        <begin position="109"/>
        <end position="129"/>
    </location>
</feature>
<evidence type="ECO:0000256" key="14">
    <source>
        <dbReference type="ARBA" id="ARBA00044898"/>
    </source>
</evidence>
<comment type="catalytic activity">
    <reaction evidence="9">
        <text>L-histidyl-glycine(out) = L-histidyl-glycine(in)</text>
        <dbReference type="Rhea" id="RHEA:79395"/>
        <dbReference type="ChEBI" id="CHEBI:229957"/>
    </reaction>
</comment>
<comment type="catalytic activity">
    <reaction evidence="20">
        <text>L-lysyl-glycine(out) = L-lysyl-glycine(in)</text>
        <dbReference type="Rhea" id="RHEA:79407"/>
        <dbReference type="ChEBI" id="CHEBI:191202"/>
    </reaction>
</comment>
<evidence type="ECO:0000256" key="11">
    <source>
        <dbReference type="ARBA" id="ARBA00044884"/>
    </source>
</evidence>
<dbReference type="Proteomes" id="UP000673691">
    <property type="component" value="Unassembled WGS sequence"/>
</dbReference>
<evidence type="ECO:0000313" key="27">
    <source>
        <dbReference type="EMBL" id="KAG5461761.1"/>
    </source>
</evidence>
<accession>A0A8H7ZYN9</accession>
<dbReference type="PANTHER" id="PTHR23512:SF3">
    <property type="entry name" value="MAJOR FACILITATOR SUPERFAMILY DOMAIN-CONTAINING PROTEIN 1"/>
    <property type="match status" value="1"/>
</dbReference>
<evidence type="ECO:0000256" key="8">
    <source>
        <dbReference type="ARBA" id="ARBA00044876"/>
    </source>
</evidence>
<proteinExistence type="inferred from homology"/>
<evidence type="ECO:0000256" key="17">
    <source>
        <dbReference type="ARBA" id="ARBA00044903"/>
    </source>
</evidence>
<evidence type="ECO:0000256" key="6">
    <source>
        <dbReference type="ARBA" id="ARBA00023136"/>
    </source>
</evidence>
<evidence type="ECO:0000256" key="2">
    <source>
        <dbReference type="ARBA" id="ARBA00008335"/>
    </source>
</evidence>
<evidence type="ECO:0000256" key="16">
    <source>
        <dbReference type="ARBA" id="ARBA00044900"/>
    </source>
</evidence>
<comment type="catalytic activity">
    <reaction evidence="17">
        <text>L-arginyl-glycine(out) = L-arginyl-glycine(in)</text>
        <dbReference type="Rhea" id="RHEA:79391"/>
        <dbReference type="ChEBI" id="CHEBI:229955"/>
    </reaction>
</comment>
<comment type="catalytic activity">
    <reaction evidence="13">
        <text>L-alpha-aminoacyl-L-lysine(out) = L-alpha-aminoacyl-L-lysine(in)</text>
        <dbReference type="Rhea" id="RHEA:79383"/>
        <dbReference type="ChEBI" id="CHEBI:229966"/>
    </reaction>
</comment>
<keyword evidence="3" id="KW-0813">Transport</keyword>
<gene>
    <name evidence="27" type="ORF">BJ554DRAFT_5991</name>
</gene>
<dbReference type="InterPro" id="IPR052187">
    <property type="entry name" value="MFSD1"/>
</dbReference>
<dbReference type="GO" id="GO:0022857">
    <property type="term" value="F:transmembrane transporter activity"/>
    <property type="evidence" value="ECO:0007669"/>
    <property type="project" value="InterPro"/>
</dbReference>
<comment type="catalytic activity">
    <reaction evidence="11">
        <text>L-alpha-aminoacyl-L-histidine(out) = L-alpha-aminoacyl-L-histidine(in)</text>
        <dbReference type="Rhea" id="RHEA:79375"/>
        <dbReference type="ChEBI" id="CHEBI:229967"/>
    </reaction>
</comment>
<evidence type="ECO:0000256" key="23">
    <source>
        <dbReference type="ARBA" id="ARBA00045709"/>
    </source>
</evidence>
<keyword evidence="7" id="KW-0458">Lysosome</keyword>
<feature type="transmembrane region" description="Helical" evidence="26">
    <location>
        <begin position="228"/>
        <end position="249"/>
    </location>
</feature>
<dbReference type="AlphaFoldDB" id="A0A8H7ZYN9"/>
<feature type="transmembrane region" description="Helical" evidence="26">
    <location>
        <begin position="138"/>
        <end position="156"/>
    </location>
</feature>
<evidence type="ECO:0000256" key="26">
    <source>
        <dbReference type="SAM" id="Phobius"/>
    </source>
</evidence>
<comment type="catalytic activity">
    <reaction evidence="12">
        <text>L-lysyl-L-alpha-amino acid(out) = L-lysyl-L-alpha-amino acid(in)</text>
        <dbReference type="Rhea" id="RHEA:79387"/>
        <dbReference type="ChEBI" id="CHEBI:229965"/>
    </reaction>
</comment>
<evidence type="ECO:0000256" key="24">
    <source>
        <dbReference type="ARBA" id="ARBA00046376"/>
    </source>
</evidence>
<evidence type="ECO:0000256" key="21">
    <source>
        <dbReference type="ARBA" id="ARBA00044985"/>
    </source>
</evidence>
<comment type="subcellular location">
    <subcellularLocation>
        <location evidence="1">Lysosome membrane</location>
        <topology evidence="1">Multi-pass membrane protein</topology>
    </subcellularLocation>
</comment>
<dbReference type="PANTHER" id="PTHR23512">
    <property type="entry name" value="MAJOR FACILITATOR SUPERFAMILY DOMAIN-CONTAINING PROTEIN 1"/>
    <property type="match status" value="1"/>
</dbReference>
<keyword evidence="6 26" id="KW-0472">Membrane</keyword>
<comment type="catalytic activity">
    <reaction evidence="10">
        <text>L-alpha-aminoacyl-L-arginine(out) = L-alpha-aminoacyl-L-arginine(in)</text>
        <dbReference type="Rhea" id="RHEA:79367"/>
        <dbReference type="ChEBI" id="CHEBI:229968"/>
    </reaction>
</comment>
<sequence length="469" mass="50931">ENRAFPDQEAASPEQVQEDQAREDSTPCETDALAGPLSQLHAAFRELLLEMSTAEPFCLGKGGARSAFCSYCGLSFVGFTCYDIPAALNVQLQHWIGSDYSYYQWQLNLLYSVYSAPNVVLPVIGGLLVDRLGPARMLVGFTLCVIVGQSMFAWGVSTRSFGLMVFGRLVFGLGGESLEVAQARVTTDWFRGRGLGFALSLNLASARLATAVNDNVSPLIQELTNTAFASWFGAIVCVLSGVAGLWMLVLDRPDIRRRAGVGITCADIMEYGTGEGEEGDPLLFAREEETQVASPRNRDAPVSAEDASSPSVMFVDETDVNVHVTHGDLPVGHHQRHRSDPENGMSLEAEIVEDEKMRIADIIQLQPSFWVLCLICPQYLIPSDVLARAAFCCTGPWCPSSIYRPIVSGRIVGVLIAAEYAIRFLTTTANAVLQTKWYPGNPRKAGSVMSIPDIVSAIGSPMCGFVIDR</sequence>
<evidence type="ECO:0000256" key="10">
    <source>
        <dbReference type="ARBA" id="ARBA00044881"/>
    </source>
</evidence>
<protein>
    <recommendedName>
        <fullName evidence="21">Lysosomal dipeptide transporter MFSD1</fullName>
    </recommendedName>
    <alternativeName>
        <fullName evidence="22">Major facilitator superfamily domain-containing protein 1</fullName>
    </alternativeName>
</protein>
<dbReference type="Pfam" id="PF07690">
    <property type="entry name" value="MFS_1"/>
    <property type="match status" value="1"/>
</dbReference>
<dbReference type="SUPFAM" id="SSF103473">
    <property type="entry name" value="MFS general substrate transporter"/>
    <property type="match status" value="1"/>
</dbReference>
<evidence type="ECO:0000256" key="7">
    <source>
        <dbReference type="ARBA" id="ARBA00023228"/>
    </source>
</evidence>
<keyword evidence="5 26" id="KW-1133">Transmembrane helix</keyword>
<feature type="non-terminal residue" evidence="27">
    <location>
        <position position="1"/>
    </location>
</feature>
<feature type="region of interest" description="Disordered" evidence="25">
    <location>
        <begin position="1"/>
        <end position="28"/>
    </location>
</feature>
<evidence type="ECO:0000313" key="28">
    <source>
        <dbReference type="Proteomes" id="UP000673691"/>
    </source>
</evidence>
<keyword evidence="28" id="KW-1185">Reference proteome</keyword>
<comment type="subunit">
    <text evidence="24">Homodimer. Interacts with lysosomal protein GLMP (via lumenal domain); the interaction starts while both proteins are still in the endoplasmic reticulum and is required for stabilization of MFSD1 in lysosomes but has no direct effect on its targeting to lysosomes or transporter activity.</text>
</comment>
<keyword evidence="4 26" id="KW-0812">Transmembrane</keyword>
<evidence type="ECO:0000256" key="4">
    <source>
        <dbReference type="ARBA" id="ARBA00022692"/>
    </source>
</evidence>
<evidence type="ECO:0000256" key="19">
    <source>
        <dbReference type="ARBA" id="ARBA00044919"/>
    </source>
</evidence>
<comment type="catalytic activity">
    <reaction evidence="16">
        <text>L-lysyl-L-lysine(out) = L-lysyl-L-lysine(in)</text>
        <dbReference type="Rhea" id="RHEA:79403"/>
        <dbReference type="ChEBI" id="CHEBI:229956"/>
    </reaction>
</comment>
<comment type="function">
    <text evidence="23">Lysosomal dipeptide uniporter that selectively exports lysine, arginine or histidine-containing dipeptides with a net positive charge from the lysosome lumen into the cytosol. Could play a role in a specific type of protein O-glycosylation indirectly regulating macrophages migration and tissue invasion. Also essential for liver homeostasis.</text>
</comment>
<organism evidence="27 28">
    <name type="scientific">Olpidium bornovanus</name>
    <dbReference type="NCBI Taxonomy" id="278681"/>
    <lineage>
        <taxon>Eukaryota</taxon>
        <taxon>Fungi</taxon>
        <taxon>Fungi incertae sedis</taxon>
        <taxon>Olpidiomycota</taxon>
        <taxon>Olpidiomycotina</taxon>
        <taxon>Olpidiomycetes</taxon>
        <taxon>Olpidiales</taxon>
        <taxon>Olpidiaceae</taxon>
        <taxon>Olpidium</taxon>
    </lineage>
</organism>
<comment type="catalytic activity">
    <reaction evidence="8">
        <text>L-lysyl-L-alanine(out) = L-lysyl-L-alanine(in)</text>
        <dbReference type="Rhea" id="RHEA:79399"/>
        <dbReference type="ChEBI" id="CHEBI:229954"/>
    </reaction>
</comment>
<evidence type="ECO:0000256" key="9">
    <source>
        <dbReference type="ARBA" id="ARBA00044878"/>
    </source>
</evidence>
<evidence type="ECO:0000256" key="18">
    <source>
        <dbReference type="ARBA" id="ARBA00044912"/>
    </source>
</evidence>
<evidence type="ECO:0000256" key="15">
    <source>
        <dbReference type="ARBA" id="ARBA00044899"/>
    </source>
</evidence>
<dbReference type="EMBL" id="JAEFCI010003167">
    <property type="protein sequence ID" value="KAG5461761.1"/>
    <property type="molecule type" value="Genomic_DNA"/>
</dbReference>
<comment type="similarity">
    <text evidence="2">Belongs to the major facilitator superfamily.</text>
</comment>
<evidence type="ECO:0000256" key="13">
    <source>
        <dbReference type="ARBA" id="ARBA00044893"/>
    </source>
</evidence>